<reference evidence="3" key="1">
    <citation type="submission" date="2016-10" db="EMBL/GenBank/DDBJ databases">
        <authorList>
            <person name="Varghese N."/>
            <person name="Submissions S."/>
        </authorList>
    </citation>
    <scope>NUCLEOTIDE SEQUENCE [LARGE SCALE GENOMIC DNA]</scope>
    <source>
        <strain evidence="3">DSM 24450</strain>
    </source>
</reference>
<dbReference type="Pfam" id="PF02872">
    <property type="entry name" value="5_nucleotid_C"/>
    <property type="match status" value="1"/>
</dbReference>
<evidence type="ECO:0000259" key="1">
    <source>
        <dbReference type="Pfam" id="PF02872"/>
    </source>
</evidence>
<organism evidence="2 3">
    <name type="scientific">Lutibacter maritimus</name>
    <dbReference type="NCBI Taxonomy" id="593133"/>
    <lineage>
        <taxon>Bacteria</taxon>
        <taxon>Pseudomonadati</taxon>
        <taxon>Bacteroidota</taxon>
        <taxon>Flavobacteriia</taxon>
        <taxon>Flavobacteriales</taxon>
        <taxon>Flavobacteriaceae</taxon>
        <taxon>Lutibacter</taxon>
    </lineage>
</organism>
<dbReference type="GO" id="GO:0016787">
    <property type="term" value="F:hydrolase activity"/>
    <property type="evidence" value="ECO:0007669"/>
    <property type="project" value="InterPro"/>
</dbReference>
<feature type="domain" description="5'-Nucleotidase C-terminal" evidence="1">
    <location>
        <begin position="72"/>
        <end position="212"/>
    </location>
</feature>
<dbReference type="PRINTS" id="PR01607">
    <property type="entry name" value="APYRASEFAMLY"/>
</dbReference>
<dbReference type="AlphaFoldDB" id="A0A1I6SET5"/>
<dbReference type="PROSITE" id="PS51257">
    <property type="entry name" value="PROKAR_LIPOPROTEIN"/>
    <property type="match status" value="1"/>
</dbReference>
<dbReference type="GO" id="GO:0009166">
    <property type="term" value="P:nucleotide catabolic process"/>
    <property type="evidence" value="ECO:0007669"/>
    <property type="project" value="InterPro"/>
</dbReference>
<dbReference type="EMBL" id="FOZP01000008">
    <property type="protein sequence ID" value="SFS75228.1"/>
    <property type="molecule type" value="Genomic_DNA"/>
</dbReference>
<keyword evidence="3" id="KW-1185">Reference proteome</keyword>
<dbReference type="STRING" id="593133.SAMN04488006_2977"/>
<sequence length="250" mass="28686">MKKFIIHIFIISSLLSCKNKPPFLTKIEGKQLPITEGIKSKQEIEDFIKPFKESVDKEMNTVLSYTPHNLVRTDGELESSLGNLMADLCYLKGNAIFNSRTGKNIDFAMFNYGGIRAGITQGNITTQNAFNLMPFENSLVVLELSSKKIEELVYYLITENKAHPLSKQFNLVITKDGYNLKINNKPFDKNKTYFVLTSDYLQTGGDNMNFFKNSISSYNLDYKIRNTIIDYFKENDTIKVTLDGRFMKEK</sequence>
<name>A0A1I6SET5_9FLAO</name>
<dbReference type="Proteomes" id="UP000199312">
    <property type="component" value="Unassembled WGS sequence"/>
</dbReference>
<dbReference type="PANTHER" id="PTHR11575:SF24">
    <property type="entry name" value="5'-NUCLEOTIDASE"/>
    <property type="match status" value="1"/>
</dbReference>
<dbReference type="PANTHER" id="PTHR11575">
    <property type="entry name" value="5'-NUCLEOTIDASE-RELATED"/>
    <property type="match status" value="1"/>
</dbReference>
<evidence type="ECO:0000313" key="3">
    <source>
        <dbReference type="Proteomes" id="UP000199312"/>
    </source>
</evidence>
<protein>
    <submittedName>
        <fullName evidence="2">5'-nucleotidase, C-terminal domain</fullName>
    </submittedName>
</protein>
<accession>A0A1I6SET5</accession>
<dbReference type="GO" id="GO:0030288">
    <property type="term" value="C:outer membrane-bounded periplasmic space"/>
    <property type="evidence" value="ECO:0007669"/>
    <property type="project" value="TreeGrafter"/>
</dbReference>
<dbReference type="InterPro" id="IPR006179">
    <property type="entry name" value="5_nucleotidase/apyrase"/>
</dbReference>
<gene>
    <name evidence="2" type="ORF">SAMN04488006_2977</name>
</gene>
<evidence type="ECO:0000313" key="2">
    <source>
        <dbReference type="EMBL" id="SFS75228.1"/>
    </source>
</evidence>
<dbReference type="RefSeq" id="WP_090229136.1">
    <property type="nucleotide sequence ID" value="NZ_FOZP01000008.1"/>
</dbReference>
<dbReference type="InterPro" id="IPR008334">
    <property type="entry name" value="5'-Nucleotdase_C"/>
</dbReference>
<dbReference type="OrthoDB" id="4762412at2"/>
<dbReference type="InterPro" id="IPR036907">
    <property type="entry name" value="5'-Nucleotdase_C_sf"/>
</dbReference>
<proteinExistence type="predicted"/>
<dbReference type="Gene3D" id="3.90.780.10">
    <property type="entry name" value="5'-Nucleotidase, C-terminal domain"/>
    <property type="match status" value="1"/>
</dbReference>
<dbReference type="SUPFAM" id="SSF55816">
    <property type="entry name" value="5'-nucleotidase (syn. UDP-sugar hydrolase), C-terminal domain"/>
    <property type="match status" value="1"/>
</dbReference>